<organism evidence="12 13">
    <name type="scientific">Pararhizobium polonicum</name>
    <dbReference type="NCBI Taxonomy" id="1612624"/>
    <lineage>
        <taxon>Bacteria</taxon>
        <taxon>Pseudomonadati</taxon>
        <taxon>Pseudomonadota</taxon>
        <taxon>Alphaproteobacteria</taxon>
        <taxon>Hyphomicrobiales</taxon>
        <taxon>Rhizobiaceae</taxon>
        <taxon>Rhizobium/Agrobacterium group</taxon>
        <taxon>Pararhizobium</taxon>
    </lineage>
</organism>
<evidence type="ECO:0000256" key="5">
    <source>
        <dbReference type="ARBA" id="ARBA00013189"/>
    </source>
</evidence>
<dbReference type="Gene3D" id="3.40.50.720">
    <property type="entry name" value="NAD(P)-binding Rossmann-like Domain"/>
    <property type="match status" value="1"/>
</dbReference>
<dbReference type="PANTHER" id="PTHR43725:SF53">
    <property type="entry name" value="UDP-ARABINOSE 4-EPIMERASE 1"/>
    <property type="match status" value="1"/>
</dbReference>
<dbReference type="Pfam" id="PF01370">
    <property type="entry name" value="Epimerase"/>
    <property type="match status" value="1"/>
</dbReference>
<evidence type="ECO:0000256" key="8">
    <source>
        <dbReference type="ARBA" id="ARBA00023235"/>
    </source>
</evidence>
<evidence type="ECO:0000256" key="2">
    <source>
        <dbReference type="ARBA" id="ARBA00001911"/>
    </source>
</evidence>
<comment type="catalytic activity">
    <reaction evidence="1 10">
        <text>UDP-alpha-D-glucose = UDP-alpha-D-galactose</text>
        <dbReference type="Rhea" id="RHEA:22168"/>
        <dbReference type="ChEBI" id="CHEBI:58885"/>
        <dbReference type="ChEBI" id="CHEBI:66914"/>
        <dbReference type="EC" id="5.1.3.2"/>
    </reaction>
</comment>
<comment type="subunit">
    <text evidence="10">Homodimer.</text>
</comment>
<protein>
    <recommendedName>
        <fullName evidence="6 10">UDP-glucose 4-epimerase</fullName>
        <ecNumber evidence="5 10">5.1.3.2</ecNumber>
    </recommendedName>
</protein>
<dbReference type="SUPFAM" id="SSF51735">
    <property type="entry name" value="NAD(P)-binding Rossmann-fold domains"/>
    <property type="match status" value="1"/>
</dbReference>
<accession>A0A1C7NSX6</accession>
<dbReference type="GO" id="GO:0033499">
    <property type="term" value="P:galactose catabolic process via UDP-galactose, Leloir pathway"/>
    <property type="evidence" value="ECO:0007669"/>
    <property type="project" value="TreeGrafter"/>
</dbReference>
<dbReference type="OrthoDB" id="9801785at2"/>
<name>A0A1C7NSX6_9HYPH</name>
<proteinExistence type="inferred from homology"/>
<dbReference type="InterPro" id="IPR005886">
    <property type="entry name" value="UDP_G4E"/>
</dbReference>
<dbReference type="PANTHER" id="PTHR43725">
    <property type="entry name" value="UDP-GLUCOSE 4-EPIMERASE"/>
    <property type="match status" value="1"/>
</dbReference>
<dbReference type="EC" id="5.1.3.2" evidence="5 10"/>
<reference evidence="12 13" key="1">
    <citation type="journal article" date="2016" name="Syst. Appl. Microbiol.">
        <title>Pararhizobium polonicum sp. nov. isolated from tumors on stone fruit rootstocks.</title>
        <authorList>
            <person name="Pulawska J."/>
            <person name="Kuzmanovic N."/>
            <person name="Willems A."/>
            <person name="Pothier J.F."/>
        </authorList>
    </citation>
    <scope>NUCLEOTIDE SEQUENCE [LARGE SCALE GENOMIC DNA]</scope>
    <source>
        <strain evidence="12 13">F5.1</strain>
    </source>
</reference>
<keyword evidence="7 10" id="KW-0520">NAD</keyword>
<dbReference type="STRING" id="1612624.ADU59_28255"/>
<comment type="caution">
    <text evidence="12">The sequence shown here is derived from an EMBL/GenBank/DDBJ whole genome shotgun (WGS) entry which is preliminary data.</text>
</comment>
<evidence type="ECO:0000256" key="9">
    <source>
        <dbReference type="ARBA" id="ARBA00023277"/>
    </source>
</evidence>
<comment type="similarity">
    <text evidence="4 10">Belongs to the NAD(P)-dependent epimerase/dehydratase family.</text>
</comment>
<dbReference type="PATRIC" id="fig|1612624.7.peg.3824"/>
<dbReference type="Proteomes" id="UP000093111">
    <property type="component" value="Unassembled WGS sequence"/>
</dbReference>
<dbReference type="UniPathway" id="UPA00214"/>
<comment type="pathway">
    <text evidence="3 10">Carbohydrate metabolism; galactose metabolism.</text>
</comment>
<dbReference type="RefSeq" id="WP_068958980.1">
    <property type="nucleotide sequence ID" value="NZ_LGLV01000023.1"/>
</dbReference>
<dbReference type="NCBIfam" id="TIGR01179">
    <property type="entry name" value="galE"/>
    <property type="match status" value="1"/>
</dbReference>
<evidence type="ECO:0000256" key="10">
    <source>
        <dbReference type="RuleBase" id="RU366046"/>
    </source>
</evidence>
<dbReference type="InterPro" id="IPR001509">
    <property type="entry name" value="Epimerase_deHydtase"/>
</dbReference>
<evidence type="ECO:0000259" key="11">
    <source>
        <dbReference type="Pfam" id="PF01370"/>
    </source>
</evidence>
<evidence type="ECO:0000313" key="12">
    <source>
        <dbReference type="EMBL" id="OBZ92115.1"/>
    </source>
</evidence>
<keyword evidence="13" id="KW-1185">Reference proteome</keyword>
<evidence type="ECO:0000313" key="13">
    <source>
        <dbReference type="Proteomes" id="UP000093111"/>
    </source>
</evidence>
<evidence type="ECO:0000256" key="4">
    <source>
        <dbReference type="ARBA" id="ARBA00007637"/>
    </source>
</evidence>
<sequence length="330" mass="36157">MDTVLVTGGVGYIGSQTCKLLHQSGFTPVAFDNLSTGNKENAKWGPLVRGDVHDRDQLKHAIKLWQPVCVIHFAASAYVGESTVDPRKYYNNNVAGILSLLDTCIEVKLRNIVFSSSCATYGIPTKLPIAEGSPQVPINPYGRTKLIGEMMLKDYASAYSLRYVALRYFNAAGADIDGELRERHDPETHLIPRALMAAAGRISELIVFGDDYDTPDGTCIRDYVHVTDLAQAHVSAVQHLIAGGKNMVANLGSGQGTSVQQIIDTIERLTQRRVPVRREARREGDPPALYSDFTVAQSELHFTPRFSDIETIIRTAAPTFGLEVANDILA</sequence>
<keyword evidence="9 10" id="KW-0119">Carbohydrate metabolism</keyword>
<evidence type="ECO:0000256" key="3">
    <source>
        <dbReference type="ARBA" id="ARBA00004947"/>
    </source>
</evidence>
<dbReference type="AlphaFoldDB" id="A0A1C7NSX6"/>
<dbReference type="CDD" id="cd05247">
    <property type="entry name" value="UDP_G4E_1_SDR_e"/>
    <property type="match status" value="1"/>
</dbReference>
<gene>
    <name evidence="12" type="ORF">ADU59_28255</name>
</gene>
<feature type="domain" description="NAD-dependent epimerase/dehydratase" evidence="11">
    <location>
        <begin position="4"/>
        <end position="252"/>
    </location>
</feature>
<evidence type="ECO:0000256" key="1">
    <source>
        <dbReference type="ARBA" id="ARBA00000083"/>
    </source>
</evidence>
<evidence type="ECO:0000256" key="6">
    <source>
        <dbReference type="ARBA" id="ARBA00018569"/>
    </source>
</evidence>
<comment type="cofactor">
    <cofactor evidence="2 10">
        <name>NAD(+)</name>
        <dbReference type="ChEBI" id="CHEBI:57540"/>
    </cofactor>
</comment>
<dbReference type="EMBL" id="LGLV01000023">
    <property type="protein sequence ID" value="OBZ92115.1"/>
    <property type="molecule type" value="Genomic_DNA"/>
</dbReference>
<keyword evidence="8 10" id="KW-0413">Isomerase</keyword>
<evidence type="ECO:0000256" key="7">
    <source>
        <dbReference type="ARBA" id="ARBA00023027"/>
    </source>
</evidence>
<dbReference type="GO" id="GO:0003978">
    <property type="term" value="F:UDP-glucose 4-epimerase activity"/>
    <property type="evidence" value="ECO:0007669"/>
    <property type="project" value="UniProtKB-UniRule"/>
</dbReference>
<dbReference type="Gene3D" id="3.90.25.10">
    <property type="entry name" value="UDP-galactose 4-epimerase, domain 1"/>
    <property type="match status" value="1"/>
</dbReference>
<dbReference type="InterPro" id="IPR036291">
    <property type="entry name" value="NAD(P)-bd_dom_sf"/>
</dbReference>